<name>A0A9X7P4V6_9FIRM</name>
<reference evidence="1 2" key="1">
    <citation type="submission" date="2018-03" db="EMBL/GenBank/DDBJ databases">
        <title>Genome sequence of Moorella stamsii DSM 26217.</title>
        <authorList>
            <person name="Poehlein A."/>
            <person name="Daniel R."/>
        </authorList>
    </citation>
    <scope>NUCLEOTIDE SEQUENCE [LARGE SCALE GENOMIC DNA]</scope>
    <source>
        <strain evidence="2">DSM 26217</strain>
    </source>
</reference>
<dbReference type="RefSeq" id="WP_129588699.1">
    <property type="nucleotide sequence ID" value="NZ_PVXL01000072.1"/>
</dbReference>
<accession>A0A9X7P4V6</accession>
<dbReference type="AlphaFoldDB" id="A0A9X7P4V6"/>
<evidence type="ECO:0000313" key="1">
    <source>
        <dbReference type="EMBL" id="PRR69572.1"/>
    </source>
</evidence>
<comment type="caution">
    <text evidence="1">The sequence shown here is derived from an EMBL/GenBank/DDBJ whole genome shotgun (WGS) entry which is preliminary data.</text>
</comment>
<dbReference type="EMBL" id="PVXL01000072">
    <property type="protein sequence ID" value="PRR69572.1"/>
    <property type="molecule type" value="Genomic_DNA"/>
</dbReference>
<sequence length="65" mass="7037">MLVRMIAGKDLYYPGELVSLDDASAQHYISAGVAEPALCPECGAQLEDAGCRVYCPDCGYKHNKE</sequence>
<evidence type="ECO:0000313" key="2">
    <source>
        <dbReference type="Proteomes" id="UP000239430"/>
    </source>
</evidence>
<dbReference type="Proteomes" id="UP000239430">
    <property type="component" value="Unassembled WGS sequence"/>
</dbReference>
<protein>
    <submittedName>
        <fullName evidence="1">Uncharacterized protein</fullName>
    </submittedName>
</protein>
<proteinExistence type="predicted"/>
<keyword evidence="2" id="KW-1185">Reference proteome</keyword>
<gene>
    <name evidence="1" type="ORF">MOST_29940</name>
</gene>
<organism evidence="1 2">
    <name type="scientific">Neomoorella stamsii</name>
    <dbReference type="NCBI Taxonomy" id="1266720"/>
    <lineage>
        <taxon>Bacteria</taxon>
        <taxon>Bacillati</taxon>
        <taxon>Bacillota</taxon>
        <taxon>Clostridia</taxon>
        <taxon>Neomoorellales</taxon>
        <taxon>Neomoorellaceae</taxon>
        <taxon>Neomoorella</taxon>
    </lineage>
</organism>